<dbReference type="GO" id="GO:0022904">
    <property type="term" value="P:respiratory electron transport chain"/>
    <property type="evidence" value="ECO:0007669"/>
    <property type="project" value="TreeGrafter"/>
</dbReference>
<evidence type="ECO:0000259" key="6">
    <source>
        <dbReference type="PROSITE" id="PS51669"/>
    </source>
</evidence>
<dbReference type="EMBL" id="CP002278">
    <property type="protein sequence ID" value="ADP77525.1"/>
    <property type="molecule type" value="Genomic_DNA"/>
</dbReference>
<keyword evidence="8" id="KW-1185">Reference proteome</keyword>
<dbReference type="Gene3D" id="2.20.25.90">
    <property type="entry name" value="ADC-like domains"/>
    <property type="match status" value="1"/>
</dbReference>
<keyword evidence="3" id="KW-0560">Oxidoreductase</keyword>
<keyword evidence="5" id="KW-0411">Iron-sulfur</keyword>
<dbReference type="SUPFAM" id="SSF53706">
    <property type="entry name" value="Formate dehydrogenase/DMSO reductase, domains 1-3"/>
    <property type="match status" value="1"/>
</dbReference>
<dbReference type="InterPro" id="IPR050123">
    <property type="entry name" value="Prok_molybdopt-oxidoreductase"/>
</dbReference>
<dbReference type="Pfam" id="PF00384">
    <property type="entry name" value="Molybdopterin"/>
    <property type="match status" value="2"/>
</dbReference>
<evidence type="ECO:0000256" key="2">
    <source>
        <dbReference type="ARBA" id="ARBA00022723"/>
    </source>
</evidence>
<accession>E3GYZ3</accession>
<reference evidence="7 8" key="1">
    <citation type="journal article" date="2010" name="Stand. Genomic Sci.">
        <title>Complete genome sequence of Methanothermus fervidus type strain (V24S).</title>
        <authorList>
            <person name="Anderson I."/>
            <person name="Djao O.D."/>
            <person name="Misra M."/>
            <person name="Chertkov O."/>
            <person name="Nolan M."/>
            <person name="Lucas S."/>
            <person name="Lapidus A."/>
            <person name="Del Rio T.G."/>
            <person name="Tice H."/>
            <person name="Cheng J.F."/>
            <person name="Tapia R."/>
            <person name="Han C."/>
            <person name="Goodwin L."/>
            <person name="Pitluck S."/>
            <person name="Liolios K."/>
            <person name="Ivanova N."/>
            <person name="Mavromatis K."/>
            <person name="Mikhailova N."/>
            <person name="Pati A."/>
            <person name="Brambilla E."/>
            <person name="Chen A."/>
            <person name="Palaniappan K."/>
            <person name="Land M."/>
            <person name="Hauser L."/>
            <person name="Chang Y.J."/>
            <person name="Jeffries C.D."/>
            <person name="Sikorski J."/>
            <person name="Spring S."/>
            <person name="Rohde M."/>
            <person name="Eichinger K."/>
            <person name="Huber H."/>
            <person name="Wirth R."/>
            <person name="Goker M."/>
            <person name="Detter J.C."/>
            <person name="Woyke T."/>
            <person name="Bristow J."/>
            <person name="Eisen J.A."/>
            <person name="Markowitz V."/>
            <person name="Hugenholtz P."/>
            <person name="Klenk H.P."/>
            <person name="Kyrpides N.C."/>
        </authorList>
    </citation>
    <scope>NUCLEOTIDE SEQUENCE [LARGE SCALE GENOMIC DNA]</scope>
    <source>
        <strain evidence="8">ATCC 43054 / DSM 2088 / JCM 10308 / V24 S</strain>
    </source>
</reference>
<keyword evidence="2" id="KW-0479">Metal-binding</keyword>
<dbReference type="HOGENOM" id="CLU_039904_0_0_2"/>
<dbReference type="OrthoDB" id="23466at2157"/>
<proteinExistence type="predicted"/>
<dbReference type="Pfam" id="PF04879">
    <property type="entry name" value="Molybdop_Fe4S4"/>
    <property type="match status" value="1"/>
</dbReference>
<dbReference type="AlphaFoldDB" id="E3GYZ3"/>
<evidence type="ECO:0000256" key="1">
    <source>
        <dbReference type="ARBA" id="ARBA00022485"/>
    </source>
</evidence>
<feature type="domain" description="4Fe-4S Mo/W bis-MGD-type" evidence="6">
    <location>
        <begin position="4"/>
        <end position="60"/>
    </location>
</feature>
<keyword evidence="4" id="KW-0408">Iron</keyword>
<dbReference type="STRING" id="523846.Mfer_0726"/>
<dbReference type="InterPro" id="IPR006656">
    <property type="entry name" value="Mopterin_OxRdtase"/>
</dbReference>
<dbReference type="Gene3D" id="3.40.50.740">
    <property type="match status" value="2"/>
</dbReference>
<dbReference type="Proteomes" id="UP000002315">
    <property type="component" value="Chromosome"/>
</dbReference>
<evidence type="ECO:0000313" key="7">
    <source>
        <dbReference type="EMBL" id="ADP77525.1"/>
    </source>
</evidence>
<dbReference type="Gene3D" id="3.40.228.10">
    <property type="entry name" value="Dimethylsulfoxide Reductase, domain 2"/>
    <property type="match status" value="1"/>
</dbReference>
<organism evidence="7 8">
    <name type="scientific">Methanothermus fervidus (strain ATCC 43054 / DSM 2088 / JCM 10308 / V24 S)</name>
    <dbReference type="NCBI Taxonomy" id="523846"/>
    <lineage>
        <taxon>Archaea</taxon>
        <taxon>Methanobacteriati</taxon>
        <taxon>Methanobacteriota</taxon>
        <taxon>Methanomada group</taxon>
        <taxon>Methanobacteria</taxon>
        <taxon>Methanobacteriales</taxon>
        <taxon>Methanothermaceae</taxon>
        <taxon>Methanothermus</taxon>
    </lineage>
</organism>
<dbReference type="PANTHER" id="PTHR43105:SF14">
    <property type="entry name" value="FORMATE DEHYDROGENASE H"/>
    <property type="match status" value="1"/>
</dbReference>
<dbReference type="GO" id="GO:0046872">
    <property type="term" value="F:metal ion binding"/>
    <property type="evidence" value="ECO:0007669"/>
    <property type="project" value="UniProtKB-KW"/>
</dbReference>
<evidence type="ECO:0000256" key="3">
    <source>
        <dbReference type="ARBA" id="ARBA00023002"/>
    </source>
</evidence>
<evidence type="ECO:0000256" key="4">
    <source>
        <dbReference type="ARBA" id="ARBA00023004"/>
    </source>
</evidence>
<dbReference type="SMART" id="SM00926">
    <property type="entry name" value="Molybdop_Fe4S4"/>
    <property type="match status" value="1"/>
</dbReference>
<gene>
    <name evidence="7" type="ordered locus">Mfer_0726</name>
</gene>
<dbReference type="PANTHER" id="PTHR43105">
    <property type="entry name" value="RESPIRATORY NITRATE REDUCTASE"/>
    <property type="match status" value="1"/>
</dbReference>
<name>E3GYZ3_METFV</name>
<protein>
    <submittedName>
        <fullName evidence="7">Molybdopterin oxidoreductase Fe4S4 region</fullName>
    </submittedName>
</protein>
<dbReference type="KEGG" id="mfv:Mfer_0726"/>
<keyword evidence="1" id="KW-0004">4Fe-4S</keyword>
<dbReference type="PROSITE" id="PS51669">
    <property type="entry name" value="4FE4S_MOW_BIS_MGD"/>
    <property type="match status" value="1"/>
</dbReference>
<evidence type="ECO:0000313" key="8">
    <source>
        <dbReference type="Proteomes" id="UP000002315"/>
    </source>
</evidence>
<dbReference type="GO" id="GO:0051539">
    <property type="term" value="F:4 iron, 4 sulfur cluster binding"/>
    <property type="evidence" value="ECO:0007669"/>
    <property type="project" value="UniProtKB-KW"/>
</dbReference>
<dbReference type="CDD" id="cd00368">
    <property type="entry name" value="Molybdopterin-Binding"/>
    <property type="match status" value="1"/>
</dbReference>
<dbReference type="GO" id="GO:0016020">
    <property type="term" value="C:membrane"/>
    <property type="evidence" value="ECO:0007669"/>
    <property type="project" value="TreeGrafter"/>
</dbReference>
<sequence>MEKFIVEHTICPSCGVGCGLNIICIDGVPKGIYPYKRHPINEGKNCKNGRDSYKIVENRIKHPKTKKSEISWDDAFNLLSEKINEKDKIGILASGRLSNEEAETLKKLSEKIDAKAGFYTYNIPKQEYPSINIKDIENYKKIILIGDILNENPLLGRRVLHAQDNGAEIIYIGEKSRTMFNADKHGKSLEELEKFECNDSCLILFNKLENENDIKKIVNSGADFSPVFKECNARGVMEFIDPLTDEQLKKFIEEIELLWVMHADPLELECLESIDVDFLVVQTVEKNKTSEVADLVLPTSCWLEKNGTFTNSFGYTQKFSKIIEKPETVLDDEEIMKKFI</sequence>
<dbReference type="GO" id="GO:0003954">
    <property type="term" value="F:NADH dehydrogenase activity"/>
    <property type="evidence" value="ECO:0007669"/>
    <property type="project" value="TreeGrafter"/>
</dbReference>
<evidence type="ECO:0000256" key="5">
    <source>
        <dbReference type="ARBA" id="ARBA00023014"/>
    </source>
</evidence>
<dbReference type="InterPro" id="IPR006963">
    <property type="entry name" value="Mopterin_OxRdtase_4Fe-4S_dom"/>
</dbReference>